<evidence type="ECO:0000256" key="2">
    <source>
        <dbReference type="ARBA" id="ARBA00022737"/>
    </source>
</evidence>
<gene>
    <name evidence="4" type="ORF">GAYE_SCF09G3149</name>
</gene>
<keyword evidence="5" id="KW-1185">Reference proteome</keyword>
<organism evidence="4 5">
    <name type="scientific">Galdieria yellowstonensis</name>
    <dbReference type="NCBI Taxonomy" id="3028027"/>
    <lineage>
        <taxon>Eukaryota</taxon>
        <taxon>Rhodophyta</taxon>
        <taxon>Bangiophyceae</taxon>
        <taxon>Galdieriales</taxon>
        <taxon>Galdieriaceae</taxon>
        <taxon>Galdieria</taxon>
    </lineage>
</organism>
<dbReference type="PANTHER" id="PTHR10971">
    <property type="entry name" value="MRNA EXPORT FACTOR AND BUB3"/>
    <property type="match status" value="1"/>
</dbReference>
<evidence type="ECO:0000256" key="1">
    <source>
        <dbReference type="ARBA" id="ARBA00022574"/>
    </source>
</evidence>
<feature type="repeat" description="WD" evidence="3">
    <location>
        <begin position="126"/>
        <end position="162"/>
    </location>
</feature>
<dbReference type="AlphaFoldDB" id="A0AAV9ICZ9"/>
<evidence type="ECO:0008006" key="6">
    <source>
        <dbReference type="Google" id="ProtNLM"/>
    </source>
</evidence>
<proteinExistence type="predicted"/>
<dbReference type="InterPro" id="IPR015943">
    <property type="entry name" value="WD40/YVTN_repeat-like_dom_sf"/>
</dbReference>
<dbReference type="Proteomes" id="UP001300502">
    <property type="component" value="Unassembled WGS sequence"/>
</dbReference>
<dbReference type="PRINTS" id="PR00320">
    <property type="entry name" value="GPROTEINBRPT"/>
</dbReference>
<evidence type="ECO:0000313" key="5">
    <source>
        <dbReference type="Proteomes" id="UP001300502"/>
    </source>
</evidence>
<dbReference type="Gene3D" id="2.130.10.10">
    <property type="entry name" value="YVTN repeat-like/Quinoprotein amine dehydrogenase"/>
    <property type="match status" value="1"/>
</dbReference>
<dbReference type="InterPro" id="IPR036322">
    <property type="entry name" value="WD40_repeat_dom_sf"/>
</dbReference>
<reference evidence="4 5" key="1">
    <citation type="submission" date="2022-07" db="EMBL/GenBank/DDBJ databases">
        <title>Genome-wide signatures of adaptation to extreme environments.</title>
        <authorList>
            <person name="Cho C.H."/>
            <person name="Yoon H.S."/>
        </authorList>
    </citation>
    <scope>NUCLEOTIDE SEQUENCE [LARGE SCALE GENOMIC DNA]</scope>
    <source>
        <strain evidence="4 5">108.79 E11</strain>
    </source>
</reference>
<sequence length="370" mass="40845">MTSFASSFGSAGASSLGVAATGTTAGYHNPNNDKLVNQPPNDTVSSIAFSPKALAPNNFLVAGSWDNEVRLWQIQSSGDTSPIGMIQHEAPVLDVAWSADGMTIFSVGCERIGKMWNPATNQVQPIAQHEAPIRCVRFASDLGTGSPAVVTGSWDKTLKYWDPRASTNTPMGTVSLPERVYAMDLLGPVLVVATANRRTLVYDIRNPTNPYRDKESPMRYQSRCVAIFTDMAGFALGSIEGRVGIEYIQEADQKLSFAYKCHRDRNNRIFAVNAISFHPVFGTFSTAGSDGYFNFWDKDSKMRLHQFQQLNQPITCTAFNHDGTIFGYAVGYDWSQGVENRDPNAKNYILLHAVKPEEVRPKDVNRTNKR</sequence>
<name>A0AAV9ICZ9_9RHOD</name>
<accession>A0AAV9ICZ9</accession>
<protein>
    <recommendedName>
        <fullName evidence="6">mRNA export factor</fullName>
    </recommendedName>
</protein>
<dbReference type="SMART" id="SM00320">
    <property type="entry name" value="WD40"/>
    <property type="match status" value="4"/>
</dbReference>
<dbReference type="InterPro" id="IPR020472">
    <property type="entry name" value="WD40_PAC1"/>
</dbReference>
<dbReference type="PROSITE" id="PS50294">
    <property type="entry name" value="WD_REPEATS_REGION"/>
    <property type="match status" value="1"/>
</dbReference>
<comment type="caution">
    <text evidence="4">The sequence shown here is derived from an EMBL/GenBank/DDBJ whole genome shotgun (WGS) entry which is preliminary data.</text>
</comment>
<dbReference type="Pfam" id="PF00400">
    <property type="entry name" value="WD40"/>
    <property type="match status" value="3"/>
</dbReference>
<evidence type="ECO:0000256" key="3">
    <source>
        <dbReference type="PROSITE-ProRule" id="PRU00221"/>
    </source>
</evidence>
<keyword evidence="2" id="KW-0677">Repeat</keyword>
<feature type="repeat" description="WD" evidence="3">
    <location>
        <begin position="37"/>
        <end position="82"/>
    </location>
</feature>
<dbReference type="PROSITE" id="PS50082">
    <property type="entry name" value="WD_REPEATS_2"/>
    <property type="match status" value="2"/>
</dbReference>
<dbReference type="SUPFAM" id="SSF50978">
    <property type="entry name" value="WD40 repeat-like"/>
    <property type="match status" value="1"/>
</dbReference>
<evidence type="ECO:0000313" key="4">
    <source>
        <dbReference type="EMBL" id="KAK4525242.1"/>
    </source>
</evidence>
<dbReference type="EMBL" id="JANCYU010000029">
    <property type="protein sequence ID" value="KAK4525242.1"/>
    <property type="molecule type" value="Genomic_DNA"/>
</dbReference>
<dbReference type="InterPro" id="IPR001680">
    <property type="entry name" value="WD40_rpt"/>
</dbReference>
<keyword evidence="1 3" id="KW-0853">WD repeat</keyword>